<keyword evidence="1 2" id="KW-0238">DNA-binding</keyword>
<dbReference type="Pfam" id="PF17938">
    <property type="entry name" value="TetR_C_29"/>
    <property type="match status" value="1"/>
</dbReference>
<evidence type="ECO:0000256" key="2">
    <source>
        <dbReference type="PROSITE-ProRule" id="PRU00335"/>
    </source>
</evidence>
<dbReference type="InterPro" id="IPR036271">
    <property type="entry name" value="Tet_transcr_reg_TetR-rel_C_sf"/>
</dbReference>
<dbReference type="InterPro" id="IPR009057">
    <property type="entry name" value="Homeodomain-like_sf"/>
</dbReference>
<sequence length="227" mass="26492">MPERRKEAKRSRAGRKYDYIPRDPAATKKRILDAAVAEFAEKGFSGARVESIAKTANANMRLLYHYFHDKEQLYIAVIEEVYRDVRSAEQDLHIEEDDPKKGLERLVDFTFTHFAEHPDLIRIVMNENIQRATYLKKSDLVPMMTTKLSSSVKSLLDNGYETGVFRRKPDPIQLWLSIFSLCWVHLANKHTMSWTLQVDLTDTQWLESRRRHVLEVIMCYLCAPTTS</sequence>
<feature type="DNA-binding region" description="H-T-H motif" evidence="2">
    <location>
        <begin position="48"/>
        <end position="67"/>
    </location>
</feature>
<dbReference type="Gene3D" id="1.10.357.10">
    <property type="entry name" value="Tetracycline Repressor, domain 2"/>
    <property type="match status" value="1"/>
</dbReference>
<dbReference type="SUPFAM" id="SSF46689">
    <property type="entry name" value="Homeodomain-like"/>
    <property type="match status" value="1"/>
</dbReference>
<comment type="caution">
    <text evidence="4">The sequence shown here is derived from an EMBL/GenBank/DDBJ whole genome shotgun (WGS) entry which is preliminary data.</text>
</comment>
<evidence type="ECO:0000259" key="3">
    <source>
        <dbReference type="PROSITE" id="PS50977"/>
    </source>
</evidence>
<dbReference type="PANTHER" id="PTHR30328">
    <property type="entry name" value="TRANSCRIPTIONAL REPRESSOR"/>
    <property type="match status" value="1"/>
</dbReference>
<dbReference type="PANTHER" id="PTHR30328:SF54">
    <property type="entry name" value="HTH-TYPE TRANSCRIPTIONAL REPRESSOR SCO4008"/>
    <property type="match status" value="1"/>
</dbReference>
<dbReference type="RefSeq" id="WP_188257204.1">
    <property type="nucleotide sequence ID" value="NZ_JABVCF010000015.1"/>
</dbReference>
<keyword evidence="5" id="KW-1185">Reference proteome</keyword>
<protein>
    <submittedName>
        <fullName evidence="4">TetR/AcrR family transcriptional regulator</fullName>
    </submittedName>
</protein>
<dbReference type="InterPro" id="IPR001647">
    <property type="entry name" value="HTH_TetR"/>
</dbReference>
<feature type="domain" description="HTH tetR-type" evidence="3">
    <location>
        <begin position="25"/>
        <end position="85"/>
    </location>
</feature>
<dbReference type="AlphaFoldDB" id="A0A942E641"/>
<dbReference type="PROSITE" id="PS50977">
    <property type="entry name" value="HTH_TETR_2"/>
    <property type="match status" value="1"/>
</dbReference>
<reference evidence="4" key="1">
    <citation type="submission" date="2021-04" db="EMBL/GenBank/DDBJ databases">
        <title>Pseudaminobacter soli sp. nov., isolated from paddy soil contaminated by heavy metals.</title>
        <authorList>
            <person name="Zhang K."/>
        </authorList>
    </citation>
    <scope>NUCLEOTIDE SEQUENCE</scope>
    <source>
        <strain evidence="4">19-2017</strain>
    </source>
</reference>
<organism evidence="4 5">
    <name type="scientific">Pseudaminobacter soli</name>
    <name type="common">ex Zhang et al. 2022</name>
    <dbReference type="NCBI Taxonomy" id="2831468"/>
    <lineage>
        <taxon>Bacteria</taxon>
        <taxon>Pseudomonadati</taxon>
        <taxon>Pseudomonadota</taxon>
        <taxon>Alphaproteobacteria</taxon>
        <taxon>Hyphomicrobiales</taxon>
        <taxon>Phyllobacteriaceae</taxon>
        <taxon>Pseudaminobacter</taxon>
    </lineage>
</organism>
<dbReference type="GO" id="GO:0003677">
    <property type="term" value="F:DNA binding"/>
    <property type="evidence" value="ECO:0007669"/>
    <property type="project" value="UniProtKB-UniRule"/>
</dbReference>
<dbReference type="InterPro" id="IPR041474">
    <property type="entry name" value="NicS_C"/>
</dbReference>
<name>A0A942E641_9HYPH</name>
<dbReference type="InterPro" id="IPR050109">
    <property type="entry name" value="HTH-type_TetR-like_transc_reg"/>
</dbReference>
<proteinExistence type="predicted"/>
<evidence type="ECO:0000313" key="4">
    <source>
        <dbReference type="EMBL" id="MBS3651641.1"/>
    </source>
</evidence>
<evidence type="ECO:0000313" key="5">
    <source>
        <dbReference type="Proteomes" id="UP000680348"/>
    </source>
</evidence>
<accession>A0A942E641</accession>
<dbReference type="Proteomes" id="UP000680348">
    <property type="component" value="Unassembled WGS sequence"/>
</dbReference>
<gene>
    <name evidence="4" type="ORF">KEU06_23775</name>
</gene>
<dbReference type="EMBL" id="JAGWCR010000015">
    <property type="protein sequence ID" value="MBS3651641.1"/>
    <property type="molecule type" value="Genomic_DNA"/>
</dbReference>
<dbReference type="PRINTS" id="PR00455">
    <property type="entry name" value="HTHTETR"/>
</dbReference>
<dbReference type="Pfam" id="PF00440">
    <property type="entry name" value="TetR_N"/>
    <property type="match status" value="1"/>
</dbReference>
<evidence type="ECO:0000256" key="1">
    <source>
        <dbReference type="ARBA" id="ARBA00023125"/>
    </source>
</evidence>
<dbReference type="SUPFAM" id="SSF48498">
    <property type="entry name" value="Tetracyclin repressor-like, C-terminal domain"/>
    <property type="match status" value="1"/>
</dbReference>